<dbReference type="Pfam" id="PF13377">
    <property type="entry name" value="Peripla_BP_3"/>
    <property type="match status" value="1"/>
</dbReference>
<dbReference type="Proteomes" id="UP000246635">
    <property type="component" value="Unassembled WGS sequence"/>
</dbReference>
<dbReference type="InterPro" id="IPR010982">
    <property type="entry name" value="Lambda_DNA-bd_dom_sf"/>
</dbReference>
<dbReference type="Gene3D" id="1.10.260.40">
    <property type="entry name" value="lambda repressor-like DNA-binding domains"/>
    <property type="match status" value="1"/>
</dbReference>
<dbReference type="InterPro" id="IPR028082">
    <property type="entry name" value="Peripla_BP_I"/>
</dbReference>
<proteinExistence type="predicted"/>
<keyword evidence="2" id="KW-0805">Transcription regulation</keyword>
<dbReference type="SUPFAM" id="SSF53822">
    <property type="entry name" value="Periplasmic binding protein-like I"/>
    <property type="match status" value="1"/>
</dbReference>
<evidence type="ECO:0000256" key="3">
    <source>
        <dbReference type="ARBA" id="ARBA00023125"/>
    </source>
</evidence>
<dbReference type="SUPFAM" id="SSF47413">
    <property type="entry name" value="lambda repressor-like DNA-binding domains"/>
    <property type="match status" value="1"/>
</dbReference>
<evidence type="ECO:0000313" key="7">
    <source>
        <dbReference type="Proteomes" id="UP000246635"/>
    </source>
</evidence>
<evidence type="ECO:0000313" key="6">
    <source>
        <dbReference type="EMBL" id="PWW05463.1"/>
    </source>
</evidence>
<dbReference type="EMBL" id="QGTQ01000004">
    <property type="protein sequence ID" value="PWW05463.1"/>
    <property type="molecule type" value="Genomic_DNA"/>
</dbReference>
<dbReference type="PANTHER" id="PTHR30146:SF148">
    <property type="entry name" value="HTH-TYPE TRANSCRIPTIONAL REPRESSOR PURR-RELATED"/>
    <property type="match status" value="1"/>
</dbReference>
<dbReference type="Gene3D" id="3.40.50.2300">
    <property type="match status" value="2"/>
</dbReference>
<name>A0A2V2YW32_9BACL</name>
<dbReference type="GO" id="GO:0003700">
    <property type="term" value="F:DNA-binding transcription factor activity"/>
    <property type="evidence" value="ECO:0007669"/>
    <property type="project" value="TreeGrafter"/>
</dbReference>
<organism evidence="6 7">
    <name type="scientific">Paenibacillus cellulosilyticus</name>
    <dbReference type="NCBI Taxonomy" id="375489"/>
    <lineage>
        <taxon>Bacteria</taxon>
        <taxon>Bacillati</taxon>
        <taxon>Bacillota</taxon>
        <taxon>Bacilli</taxon>
        <taxon>Bacillales</taxon>
        <taxon>Paenibacillaceae</taxon>
        <taxon>Paenibacillus</taxon>
    </lineage>
</organism>
<dbReference type="InterPro" id="IPR000843">
    <property type="entry name" value="HTH_LacI"/>
</dbReference>
<dbReference type="OrthoDB" id="9775106at2"/>
<evidence type="ECO:0000256" key="1">
    <source>
        <dbReference type="ARBA" id="ARBA00022491"/>
    </source>
</evidence>
<keyword evidence="4" id="KW-0804">Transcription</keyword>
<comment type="caution">
    <text evidence="6">The sequence shown here is derived from an EMBL/GenBank/DDBJ whole genome shotgun (WGS) entry which is preliminary data.</text>
</comment>
<keyword evidence="1" id="KW-0678">Repressor</keyword>
<dbReference type="Pfam" id="PF00356">
    <property type="entry name" value="LacI"/>
    <property type="match status" value="1"/>
</dbReference>
<sequence length="348" mass="39146">MRSEDIAKLAGVSRSTVSRVLNNYPDIPQRTREKVLRIIEQYHYEPNTSARALAGKGTDTIGLFVVSMAERLTGNRIYQNHYFAPIVDTVIDTANAAGYYVLVHTVYTQDDYLKIKQAFQQRRIDGGIIVGTQKDTERIADIARLGKPFVLIDYDTSELADQSLDEHPMSIINSSDFEGACEAMRHLIRLGHRRIGHIRGRMNTYSGRQRFLAYETIMNEYGLPYDDRDIVDGDFLKDAAYEQIVRMLKLDHMPTALFSANDDMALAAIQAFHDNGIRVPDDISIIGFDDIPIASQFIPSLSTVRLPIYDMSKEAVNQIVGMCSSGTSTPHSSAFPTELIIRDSCKRL</sequence>
<dbReference type="InterPro" id="IPR046335">
    <property type="entry name" value="LacI/GalR-like_sensor"/>
</dbReference>
<feature type="domain" description="HTH lacI-type" evidence="5">
    <location>
        <begin position="1"/>
        <end position="55"/>
    </location>
</feature>
<protein>
    <submittedName>
        <fullName evidence="6">LacI family transcriptional regulator</fullName>
    </submittedName>
</protein>
<dbReference type="CDD" id="cd01392">
    <property type="entry name" value="HTH_LacI"/>
    <property type="match status" value="1"/>
</dbReference>
<evidence type="ECO:0000256" key="2">
    <source>
        <dbReference type="ARBA" id="ARBA00023015"/>
    </source>
</evidence>
<keyword evidence="3" id="KW-0238">DNA-binding</keyword>
<dbReference type="PROSITE" id="PS50932">
    <property type="entry name" value="HTH_LACI_2"/>
    <property type="match status" value="1"/>
</dbReference>
<evidence type="ECO:0000259" key="5">
    <source>
        <dbReference type="PROSITE" id="PS50932"/>
    </source>
</evidence>
<dbReference type="GO" id="GO:0000976">
    <property type="term" value="F:transcription cis-regulatory region binding"/>
    <property type="evidence" value="ECO:0007669"/>
    <property type="project" value="TreeGrafter"/>
</dbReference>
<gene>
    <name evidence="6" type="ORF">DFQ01_10421</name>
</gene>
<accession>A0A2V2YW32</accession>
<evidence type="ECO:0000256" key="4">
    <source>
        <dbReference type="ARBA" id="ARBA00023163"/>
    </source>
</evidence>
<dbReference type="SMART" id="SM00354">
    <property type="entry name" value="HTH_LACI"/>
    <property type="match status" value="1"/>
</dbReference>
<dbReference type="PANTHER" id="PTHR30146">
    <property type="entry name" value="LACI-RELATED TRANSCRIPTIONAL REPRESSOR"/>
    <property type="match status" value="1"/>
</dbReference>
<dbReference type="AlphaFoldDB" id="A0A2V2YW32"/>
<reference evidence="6 7" key="1">
    <citation type="submission" date="2018-05" db="EMBL/GenBank/DDBJ databases">
        <title>Genomic Encyclopedia of Type Strains, Phase III (KMG-III): the genomes of soil and plant-associated and newly described type strains.</title>
        <authorList>
            <person name="Whitman W."/>
        </authorList>
    </citation>
    <scope>NUCLEOTIDE SEQUENCE [LARGE SCALE GENOMIC DNA]</scope>
    <source>
        <strain evidence="6 7">CECT 5696</strain>
    </source>
</reference>
<keyword evidence="7" id="KW-1185">Reference proteome</keyword>
<dbReference type="CDD" id="cd06267">
    <property type="entry name" value="PBP1_LacI_sugar_binding-like"/>
    <property type="match status" value="1"/>
</dbReference>